<keyword evidence="2" id="KW-1185">Reference proteome</keyword>
<accession>A0A1J1IGA2</accession>
<reference evidence="1 2" key="1">
    <citation type="submission" date="2015-04" db="EMBL/GenBank/DDBJ databases">
        <authorList>
            <person name="Syromyatnikov M.Y."/>
            <person name="Popov V.N."/>
        </authorList>
    </citation>
    <scope>NUCLEOTIDE SEQUENCE [LARGE SCALE GENOMIC DNA]</scope>
</reference>
<dbReference type="AlphaFoldDB" id="A0A1J1IGA2"/>
<sequence length="86" mass="10202">MDSKIASECFQDKEKRRKKSFFLVISTSVLSDNKSAQRLLKEIRNPKRRVKDSYERNLNDVDVGNVELREERIIRRLKSNFDAIKT</sequence>
<evidence type="ECO:0000313" key="2">
    <source>
        <dbReference type="Proteomes" id="UP000183832"/>
    </source>
</evidence>
<name>A0A1J1IGA2_9DIPT</name>
<gene>
    <name evidence="1" type="ORF">CLUMA_CG010870</name>
</gene>
<protein>
    <submittedName>
        <fullName evidence="1">CLUMA_CG010870, isoform A</fullName>
    </submittedName>
</protein>
<evidence type="ECO:0000313" key="1">
    <source>
        <dbReference type="EMBL" id="CRK97481.1"/>
    </source>
</evidence>
<organism evidence="1 2">
    <name type="scientific">Clunio marinus</name>
    <dbReference type="NCBI Taxonomy" id="568069"/>
    <lineage>
        <taxon>Eukaryota</taxon>
        <taxon>Metazoa</taxon>
        <taxon>Ecdysozoa</taxon>
        <taxon>Arthropoda</taxon>
        <taxon>Hexapoda</taxon>
        <taxon>Insecta</taxon>
        <taxon>Pterygota</taxon>
        <taxon>Neoptera</taxon>
        <taxon>Endopterygota</taxon>
        <taxon>Diptera</taxon>
        <taxon>Nematocera</taxon>
        <taxon>Chironomoidea</taxon>
        <taxon>Chironomidae</taxon>
        <taxon>Clunio</taxon>
    </lineage>
</organism>
<dbReference type="EMBL" id="CVRI01000047">
    <property type="protein sequence ID" value="CRK97481.1"/>
    <property type="molecule type" value="Genomic_DNA"/>
</dbReference>
<proteinExistence type="predicted"/>
<dbReference type="Proteomes" id="UP000183832">
    <property type="component" value="Unassembled WGS sequence"/>
</dbReference>